<dbReference type="Proteomes" id="UP000236754">
    <property type="component" value="Unassembled WGS sequence"/>
</dbReference>
<dbReference type="InterPro" id="IPR029068">
    <property type="entry name" value="Glyas_Bleomycin-R_OHBP_Dase"/>
</dbReference>
<dbReference type="PROSITE" id="PS51819">
    <property type="entry name" value="VOC"/>
    <property type="match status" value="1"/>
</dbReference>
<evidence type="ECO:0000313" key="2">
    <source>
        <dbReference type="EMBL" id="SEG95455.1"/>
    </source>
</evidence>
<evidence type="ECO:0000313" key="3">
    <source>
        <dbReference type="Proteomes" id="UP000236754"/>
    </source>
</evidence>
<dbReference type="CDD" id="cd06587">
    <property type="entry name" value="VOC"/>
    <property type="match status" value="1"/>
</dbReference>
<reference evidence="2 3" key="1">
    <citation type="submission" date="2016-10" db="EMBL/GenBank/DDBJ databases">
        <authorList>
            <person name="de Groot N.N."/>
        </authorList>
    </citation>
    <scope>NUCLEOTIDE SEQUENCE [LARGE SCALE GENOMIC DNA]</scope>
    <source>
        <strain evidence="2 3">CGMCC 4.2023</strain>
    </source>
</reference>
<feature type="domain" description="VOC" evidence="1">
    <location>
        <begin position="2"/>
        <end position="111"/>
    </location>
</feature>
<dbReference type="InterPro" id="IPR037523">
    <property type="entry name" value="VOC_core"/>
</dbReference>
<gene>
    <name evidence="2" type="ORF">SAMN05216223_13363</name>
</gene>
<proteinExistence type="predicted"/>
<sequence>MTLDLFAGIPVSDYTAALSWYERFFGGPPSFLPNDIEAVWELAEHRYVYIVEDRRRAGSALALAFVDDLDTRVAEMAQRGVEPARRETYDNGVTKVTYQDADGNEISFGGGPG</sequence>
<accession>A0A1H6EF82</accession>
<dbReference type="Gene3D" id="3.10.180.10">
    <property type="entry name" value="2,3-Dihydroxybiphenyl 1,2-Dioxygenase, domain 1"/>
    <property type="match status" value="1"/>
</dbReference>
<dbReference type="Pfam" id="PF00903">
    <property type="entry name" value="Glyoxalase"/>
    <property type="match status" value="1"/>
</dbReference>
<dbReference type="InterPro" id="IPR004360">
    <property type="entry name" value="Glyas_Fos-R_dOase_dom"/>
</dbReference>
<dbReference type="RefSeq" id="WP_103891046.1">
    <property type="nucleotide sequence ID" value="NZ_FNVU01000033.1"/>
</dbReference>
<keyword evidence="3" id="KW-1185">Reference proteome</keyword>
<dbReference type="AlphaFoldDB" id="A0A1H6EF82"/>
<name>A0A1H6EF82_9ACTN</name>
<evidence type="ECO:0000259" key="1">
    <source>
        <dbReference type="PROSITE" id="PS51819"/>
    </source>
</evidence>
<dbReference type="SUPFAM" id="SSF54593">
    <property type="entry name" value="Glyoxalase/Bleomycin resistance protein/Dihydroxybiphenyl dioxygenase"/>
    <property type="match status" value="1"/>
</dbReference>
<dbReference type="OrthoDB" id="2453533at2"/>
<dbReference type="EMBL" id="FNVU01000033">
    <property type="protein sequence ID" value="SEG95455.1"/>
    <property type="molecule type" value="Genomic_DNA"/>
</dbReference>
<organism evidence="2 3">
    <name type="scientific">Actinacidiphila yanglinensis</name>
    <dbReference type="NCBI Taxonomy" id="310779"/>
    <lineage>
        <taxon>Bacteria</taxon>
        <taxon>Bacillati</taxon>
        <taxon>Actinomycetota</taxon>
        <taxon>Actinomycetes</taxon>
        <taxon>Kitasatosporales</taxon>
        <taxon>Streptomycetaceae</taxon>
        <taxon>Actinacidiphila</taxon>
    </lineage>
</organism>
<protein>
    <recommendedName>
        <fullName evidence="1">VOC domain-containing protein</fullName>
    </recommendedName>
</protein>